<dbReference type="RefSeq" id="WP_146289483.1">
    <property type="nucleotide sequence ID" value="NZ_CP042304.1"/>
</dbReference>
<feature type="domain" description="Transcriptional regulator LacI/GalR-like sensor" evidence="4">
    <location>
        <begin position="14"/>
        <end position="113"/>
    </location>
</feature>
<organism evidence="5 6">
    <name type="scientific">Devosia ginsengisoli</name>
    <dbReference type="NCBI Taxonomy" id="400770"/>
    <lineage>
        <taxon>Bacteria</taxon>
        <taxon>Pseudomonadati</taxon>
        <taxon>Pseudomonadota</taxon>
        <taxon>Alphaproteobacteria</taxon>
        <taxon>Hyphomicrobiales</taxon>
        <taxon>Devosiaceae</taxon>
        <taxon>Devosia</taxon>
    </lineage>
</organism>
<keyword evidence="1" id="KW-0805">Transcription regulation</keyword>
<evidence type="ECO:0000256" key="3">
    <source>
        <dbReference type="ARBA" id="ARBA00023163"/>
    </source>
</evidence>
<keyword evidence="3" id="KW-0804">Transcription</keyword>
<dbReference type="PANTHER" id="PTHR30146:SF109">
    <property type="entry name" value="HTH-TYPE TRANSCRIPTIONAL REGULATOR GALS"/>
    <property type="match status" value="1"/>
</dbReference>
<evidence type="ECO:0000313" key="6">
    <source>
        <dbReference type="Proteomes" id="UP000315364"/>
    </source>
</evidence>
<dbReference type="InterPro" id="IPR046335">
    <property type="entry name" value="LacI/GalR-like_sensor"/>
</dbReference>
<evidence type="ECO:0000256" key="1">
    <source>
        <dbReference type="ARBA" id="ARBA00023015"/>
    </source>
</evidence>
<protein>
    <submittedName>
        <fullName evidence="5">LacI family transcriptional regulator</fullName>
    </submittedName>
</protein>
<dbReference type="AlphaFoldDB" id="A0A5B8LR44"/>
<name>A0A5B8LR44_9HYPH</name>
<keyword evidence="6" id="KW-1185">Reference proteome</keyword>
<dbReference type="KEGG" id="dea:FPZ08_07990"/>
<evidence type="ECO:0000313" key="5">
    <source>
        <dbReference type="EMBL" id="QDZ10697.1"/>
    </source>
</evidence>
<reference evidence="5 6" key="1">
    <citation type="submission" date="2019-07" db="EMBL/GenBank/DDBJ databases">
        <title>Full genome sequence of Devosia sp. Gsoil 520.</title>
        <authorList>
            <person name="Im W.-T."/>
        </authorList>
    </citation>
    <scope>NUCLEOTIDE SEQUENCE [LARGE SCALE GENOMIC DNA]</scope>
    <source>
        <strain evidence="5 6">Gsoil 520</strain>
    </source>
</reference>
<dbReference type="Gene3D" id="3.40.50.2300">
    <property type="match status" value="1"/>
</dbReference>
<evidence type="ECO:0000259" key="4">
    <source>
        <dbReference type="Pfam" id="PF13377"/>
    </source>
</evidence>
<evidence type="ECO:0000256" key="2">
    <source>
        <dbReference type="ARBA" id="ARBA00023125"/>
    </source>
</evidence>
<sequence length="120" mass="13314">MLTSNSDWFDFRDSRAGFEARLWEQGQGYTGRVIEGAFDEADAYRMVCQLMAEGTSATAILAATDRQALGTLAALTDLEVAMPERMAVIGFDNLPTSEFLRPSLTSVDMPADRWVPWPFV</sequence>
<gene>
    <name evidence="5" type="ORF">FPZ08_07990</name>
</gene>
<dbReference type="SUPFAM" id="SSF53822">
    <property type="entry name" value="Periplasmic binding protein-like I"/>
    <property type="match status" value="1"/>
</dbReference>
<keyword evidence="2" id="KW-0238">DNA-binding</keyword>
<dbReference type="CDD" id="cd06267">
    <property type="entry name" value="PBP1_LacI_sugar_binding-like"/>
    <property type="match status" value="1"/>
</dbReference>
<accession>A0A5B8LR44</accession>
<dbReference type="PANTHER" id="PTHR30146">
    <property type="entry name" value="LACI-RELATED TRANSCRIPTIONAL REPRESSOR"/>
    <property type="match status" value="1"/>
</dbReference>
<dbReference type="InterPro" id="IPR028082">
    <property type="entry name" value="Peripla_BP_I"/>
</dbReference>
<dbReference type="GO" id="GO:0000976">
    <property type="term" value="F:transcription cis-regulatory region binding"/>
    <property type="evidence" value="ECO:0007669"/>
    <property type="project" value="TreeGrafter"/>
</dbReference>
<proteinExistence type="predicted"/>
<dbReference type="OrthoDB" id="7170131at2"/>
<dbReference type="Pfam" id="PF13377">
    <property type="entry name" value="Peripla_BP_3"/>
    <property type="match status" value="1"/>
</dbReference>
<dbReference type="EMBL" id="CP042304">
    <property type="protein sequence ID" value="QDZ10697.1"/>
    <property type="molecule type" value="Genomic_DNA"/>
</dbReference>
<dbReference type="Proteomes" id="UP000315364">
    <property type="component" value="Chromosome"/>
</dbReference>
<dbReference type="GO" id="GO:0003700">
    <property type="term" value="F:DNA-binding transcription factor activity"/>
    <property type="evidence" value="ECO:0007669"/>
    <property type="project" value="TreeGrafter"/>
</dbReference>